<dbReference type="Pfam" id="PF20773">
    <property type="entry name" value="InhA-like_MAM"/>
    <property type="match status" value="1"/>
</dbReference>
<evidence type="ECO:0000259" key="1">
    <source>
        <dbReference type="Pfam" id="PF18962"/>
    </source>
</evidence>
<protein>
    <recommendedName>
        <fullName evidence="1">Secretion system C-terminal sorting domain-containing protein</fullName>
    </recommendedName>
</protein>
<sequence length="871" mass="95191">MTEESSFSPTHSFNIDDDNYDVVSSIISPVLTVPALESENESYKLNFALWCDFPDFDGSGDNYLEDYYWVDIANVTNVPVYFHETNSDAYDGQSWWCGDPGVGGYLDAWVQVLQSPTITLPAIDPSMSAMLKWGIEDYAGATVAGTCTDGWDAANVRISNDGGSTWNLLNGSDLYDFSYGYGWIYNDSEYDCGGSMEQVAAGWGNQADWHEVTFDLSNYSGQDVIIQFAFGSDPAYSTPDDNTLTGFMIDDIVVSGGNGEVVFTDNADDENHMIPMNGLEFAWEQLFYDYGDVSRPGSIGWEIYPPGAPFNGNAQLDISGYAGDDIRVRFTARTDDNDDGGNGEGLYIDDVHMWKVSFNNVPMVDNLEAVGFDNQVVVSWDMPPGGSYDGDDISFVDGSLEDAIWMESGTSVMGEMFNMPYGVEAVFVNSSAVWGEEDHGGTTTLYGYEVVAGNPLPTATYSTSITLDEGLWNVVDLGWTFTGDFVLGLEISTTVAISIDADAAPGQHSWANLGGWEPWTDVALEYGLTDGEFAINANVTTVGGIEPEFNVYRSMNSDEFNMMFNGEGIDENMYTDNTVQNGNEYCYQITSVYDDEESNPAGPVCAMPEAQTIYEIAHDDGTAETSINAGMQNFLGVKFTPNGYPVDLYRASYYTVGESNGVGFVNVWDDDGENGLPGTPLVENVPITFAGGNWTQVSLNDVGVTIEDGSFYVGWMELTDTPPIGVDTDNPATNSYIDIGIGLGWEPFGNYFDGALMIRVELDSVNVMGLDDLSGDVPESFGLKQNYPNPFNPTTMIEFDIASDALITLALYDVTGREVLNLVDRNLDAGHYSFGLNASDLPSGMYFYKLSAQDSQNHLMFTSTKKLILMK</sequence>
<dbReference type="Pfam" id="PF18962">
    <property type="entry name" value="Por_Secre_tail"/>
    <property type="match status" value="1"/>
</dbReference>
<accession>S4WAR0</accession>
<feature type="domain" description="Secretion system C-terminal sorting" evidence="1">
    <location>
        <begin position="787"/>
        <end position="856"/>
    </location>
</feature>
<dbReference type="AlphaFoldDB" id="S4WAR0"/>
<name>S4WAR0_9BACT</name>
<evidence type="ECO:0000313" key="2">
    <source>
        <dbReference type="EMBL" id="AGO87758.1"/>
    </source>
</evidence>
<dbReference type="InterPro" id="IPR026444">
    <property type="entry name" value="Secre_tail"/>
</dbReference>
<dbReference type="InterPro" id="IPR013783">
    <property type="entry name" value="Ig-like_fold"/>
</dbReference>
<reference evidence="2" key="1">
    <citation type="journal article" date="2014" name="ISME J.">
        <title>Genomic properties of Marine Group A bacteria indicate a role in the marine sulfur cycle.</title>
        <authorList>
            <person name="Wright J.J."/>
            <person name="Mewis K."/>
            <person name="Hanson N.W."/>
            <person name="Konwar K.M."/>
            <person name="Maas K.R."/>
            <person name="Hallam S.J."/>
        </authorList>
    </citation>
    <scope>NUCLEOTIDE SEQUENCE</scope>
</reference>
<proteinExistence type="predicted"/>
<dbReference type="NCBIfam" id="TIGR04183">
    <property type="entry name" value="Por_Secre_tail"/>
    <property type="match status" value="1"/>
</dbReference>
<dbReference type="Gene3D" id="2.60.40.10">
    <property type="entry name" value="Immunoglobulins"/>
    <property type="match status" value="1"/>
</dbReference>
<dbReference type="EMBL" id="KF170413">
    <property type="protein sequence ID" value="AGO87758.1"/>
    <property type="molecule type" value="Genomic_DNA"/>
</dbReference>
<organism evidence="2">
    <name type="scientific">uncultured bacterium L413009-K18</name>
    <dbReference type="NCBI Taxonomy" id="1343850"/>
    <lineage>
        <taxon>Bacteria</taxon>
        <taxon>environmental samples</taxon>
    </lineage>
</organism>